<gene>
    <name evidence="15" type="ORF">A3J77_01750</name>
</gene>
<keyword evidence="9" id="KW-0067">ATP-binding</keyword>
<dbReference type="SMART" id="SM00388">
    <property type="entry name" value="HisKA"/>
    <property type="match status" value="1"/>
</dbReference>
<dbReference type="EMBL" id="MGIO01000019">
    <property type="protein sequence ID" value="OGM89701.1"/>
    <property type="molecule type" value="Genomic_DNA"/>
</dbReference>
<keyword evidence="10" id="KW-0902">Two-component regulatory system</keyword>
<dbReference type="CDD" id="cd00130">
    <property type="entry name" value="PAS"/>
    <property type="match status" value="1"/>
</dbReference>
<evidence type="ECO:0000313" key="16">
    <source>
        <dbReference type="Proteomes" id="UP000182002"/>
    </source>
</evidence>
<keyword evidence="12" id="KW-0812">Transmembrane</keyword>
<dbReference type="Gene3D" id="1.10.287.130">
    <property type="match status" value="1"/>
</dbReference>
<dbReference type="SUPFAM" id="SSF55785">
    <property type="entry name" value="PYP-like sensor domain (PAS domain)"/>
    <property type="match status" value="1"/>
</dbReference>
<protein>
    <recommendedName>
        <fullName evidence="3">histidine kinase</fullName>
        <ecNumber evidence="3">2.7.13.3</ecNumber>
    </recommendedName>
</protein>
<evidence type="ECO:0000256" key="12">
    <source>
        <dbReference type="SAM" id="Phobius"/>
    </source>
</evidence>
<comment type="subcellular location">
    <subcellularLocation>
        <location evidence="2">Cell membrane</location>
    </subcellularLocation>
</comment>
<dbReference type="InterPro" id="IPR003594">
    <property type="entry name" value="HATPase_dom"/>
</dbReference>
<evidence type="ECO:0000256" key="10">
    <source>
        <dbReference type="ARBA" id="ARBA00023012"/>
    </source>
</evidence>
<dbReference type="InterPro" id="IPR050351">
    <property type="entry name" value="BphY/WalK/GraS-like"/>
</dbReference>
<dbReference type="SUPFAM" id="SSF47384">
    <property type="entry name" value="Homodimeric domain of signal transducing histidine kinase"/>
    <property type="match status" value="1"/>
</dbReference>
<sequence>MKRFFQKIVLYSKLPEMRLFWFFLPFLLALFIIDLIYLPRILVFAVLAILLVLGTIILVNNLRLARSNLEVKIERNELKSIIANLKDGVIAYDPNFKILIFNKAAEEIFALKSEEVLGKYFAPETAREPKFKLLSQAIFPSLAPLVVRRSEPGEYPQIMDISFNESDMSLRVATNKITDSSGQLLGFVKIVCDRTREIKLLKSKTEFIATASHQLRTPATATRWAIEELSKQKMFEEQKPIIETALGAVTKLTKTINDMLDVSKIEEGEFGYQFDNVEFISFIEDIIRDMESLAKQFNVKIYFEKPAEQSIALSIDRQKISIVVSNLIDNAVKYNVTNGEVIVKIERLKDEPYLEVSVKDTGVGILEEDVKKLFTKFFRSENAVKFATEGSGLGLYISKNIINRHGGKIWAESEVNRGSVFRFTLPTDPKLIPSKEIVYGEE</sequence>
<keyword evidence="8" id="KW-0418">Kinase</keyword>
<evidence type="ECO:0000256" key="1">
    <source>
        <dbReference type="ARBA" id="ARBA00000085"/>
    </source>
</evidence>
<name>A0A1F8DM44_9BACT</name>
<evidence type="ECO:0000256" key="4">
    <source>
        <dbReference type="ARBA" id="ARBA00022475"/>
    </source>
</evidence>
<dbReference type="GO" id="GO:0006355">
    <property type="term" value="P:regulation of DNA-templated transcription"/>
    <property type="evidence" value="ECO:0007669"/>
    <property type="project" value="InterPro"/>
</dbReference>
<feature type="domain" description="Histidine kinase" evidence="13">
    <location>
        <begin position="210"/>
        <end position="429"/>
    </location>
</feature>
<accession>A0A1F8DM44</accession>
<feature type="domain" description="PAS" evidence="14">
    <location>
        <begin position="74"/>
        <end position="119"/>
    </location>
</feature>
<dbReference type="SUPFAM" id="SSF55874">
    <property type="entry name" value="ATPase domain of HSP90 chaperone/DNA topoisomerase II/histidine kinase"/>
    <property type="match status" value="1"/>
</dbReference>
<evidence type="ECO:0000259" key="14">
    <source>
        <dbReference type="PROSITE" id="PS50112"/>
    </source>
</evidence>
<dbReference type="EC" id="2.7.13.3" evidence="3"/>
<dbReference type="InterPro" id="IPR000014">
    <property type="entry name" value="PAS"/>
</dbReference>
<evidence type="ECO:0000259" key="13">
    <source>
        <dbReference type="PROSITE" id="PS50109"/>
    </source>
</evidence>
<dbReference type="SMART" id="SM00387">
    <property type="entry name" value="HATPase_c"/>
    <property type="match status" value="1"/>
</dbReference>
<dbReference type="PRINTS" id="PR00344">
    <property type="entry name" value="BCTRLSENSOR"/>
</dbReference>
<keyword evidence="7" id="KW-0547">Nucleotide-binding</keyword>
<dbReference type="InterPro" id="IPR036097">
    <property type="entry name" value="HisK_dim/P_sf"/>
</dbReference>
<dbReference type="InterPro" id="IPR035965">
    <property type="entry name" value="PAS-like_dom_sf"/>
</dbReference>
<dbReference type="GO" id="GO:0004721">
    <property type="term" value="F:phosphoprotein phosphatase activity"/>
    <property type="evidence" value="ECO:0007669"/>
    <property type="project" value="TreeGrafter"/>
</dbReference>
<dbReference type="Pfam" id="PF00989">
    <property type="entry name" value="PAS"/>
    <property type="match status" value="1"/>
</dbReference>
<proteinExistence type="predicted"/>
<dbReference type="FunFam" id="3.30.565.10:FF:000023">
    <property type="entry name" value="PAS domain-containing sensor histidine kinase"/>
    <property type="match status" value="1"/>
</dbReference>
<evidence type="ECO:0000313" key="15">
    <source>
        <dbReference type="EMBL" id="OGM89701.1"/>
    </source>
</evidence>
<dbReference type="SMART" id="SM00091">
    <property type="entry name" value="PAS"/>
    <property type="match status" value="1"/>
</dbReference>
<dbReference type="PANTHER" id="PTHR45453">
    <property type="entry name" value="PHOSPHATE REGULON SENSOR PROTEIN PHOR"/>
    <property type="match status" value="1"/>
</dbReference>
<reference evidence="15 16" key="1">
    <citation type="journal article" date="2016" name="Nat. Commun.">
        <title>Thousands of microbial genomes shed light on interconnected biogeochemical processes in an aquifer system.</title>
        <authorList>
            <person name="Anantharaman K."/>
            <person name="Brown C.T."/>
            <person name="Hug L.A."/>
            <person name="Sharon I."/>
            <person name="Castelle C.J."/>
            <person name="Probst A.J."/>
            <person name="Thomas B.C."/>
            <person name="Singh A."/>
            <person name="Wilkins M.J."/>
            <person name="Karaoz U."/>
            <person name="Brodie E.L."/>
            <person name="Williams K.H."/>
            <person name="Hubbard S.S."/>
            <person name="Banfield J.F."/>
        </authorList>
    </citation>
    <scope>NUCLEOTIDE SEQUENCE [LARGE SCALE GENOMIC DNA]</scope>
</reference>
<dbReference type="NCBIfam" id="TIGR00229">
    <property type="entry name" value="sensory_box"/>
    <property type="match status" value="1"/>
</dbReference>
<dbReference type="GO" id="GO:0016036">
    <property type="term" value="P:cellular response to phosphate starvation"/>
    <property type="evidence" value="ECO:0007669"/>
    <property type="project" value="TreeGrafter"/>
</dbReference>
<evidence type="ECO:0000256" key="7">
    <source>
        <dbReference type="ARBA" id="ARBA00022741"/>
    </source>
</evidence>
<dbReference type="Pfam" id="PF00512">
    <property type="entry name" value="HisKA"/>
    <property type="match status" value="1"/>
</dbReference>
<keyword evidence="12" id="KW-1133">Transmembrane helix</keyword>
<keyword evidence="5" id="KW-0597">Phosphoprotein</keyword>
<evidence type="ECO:0000256" key="11">
    <source>
        <dbReference type="ARBA" id="ARBA00023136"/>
    </source>
</evidence>
<feature type="transmembrane region" description="Helical" evidence="12">
    <location>
        <begin position="44"/>
        <end position="62"/>
    </location>
</feature>
<comment type="catalytic activity">
    <reaction evidence="1">
        <text>ATP + protein L-histidine = ADP + protein N-phospho-L-histidine.</text>
        <dbReference type="EC" id="2.7.13.3"/>
    </reaction>
</comment>
<evidence type="ECO:0000256" key="5">
    <source>
        <dbReference type="ARBA" id="ARBA00022553"/>
    </source>
</evidence>
<evidence type="ECO:0000256" key="9">
    <source>
        <dbReference type="ARBA" id="ARBA00022840"/>
    </source>
</evidence>
<dbReference type="InterPro" id="IPR003661">
    <property type="entry name" value="HisK_dim/P_dom"/>
</dbReference>
<dbReference type="InterPro" id="IPR013767">
    <property type="entry name" value="PAS_fold"/>
</dbReference>
<keyword evidence="11 12" id="KW-0472">Membrane</keyword>
<dbReference type="CDD" id="cd00075">
    <property type="entry name" value="HATPase"/>
    <property type="match status" value="1"/>
</dbReference>
<keyword evidence="6" id="KW-0808">Transferase</keyword>
<dbReference type="GO" id="GO:0005886">
    <property type="term" value="C:plasma membrane"/>
    <property type="evidence" value="ECO:0007669"/>
    <property type="project" value="UniProtKB-SubCell"/>
</dbReference>
<dbReference type="InterPro" id="IPR005467">
    <property type="entry name" value="His_kinase_dom"/>
</dbReference>
<dbReference type="PROSITE" id="PS50112">
    <property type="entry name" value="PAS"/>
    <property type="match status" value="1"/>
</dbReference>
<dbReference type="AlphaFoldDB" id="A0A1F8DM44"/>
<dbReference type="Gene3D" id="3.30.565.10">
    <property type="entry name" value="Histidine kinase-like ATPase, C-terminal domain"/>
    <property type="match status" value="1"/>
</dbReference>
<organism evidence="15 16">
    <name type="scientific">Candidatus Wolfebacteria bacterium RBG_13_41_7</name>
    <dbReference type="NCBI Taxonomy" id="1802554"/>
    <lineage>
        <taxon>Bacteria</taxon>
        <taxon>Candidatus Wolfeibacteriota</taxon>
    </lineage>
</organism>
<keyword evidence="4" id="KW-1003">Cell membrane</keyword>
<dbReference type="GO" id="GO:0000155">
    <property type="term" value="F:phosphorelay sensor kinase activity"/>
    <property type="evidence" value="ECO:0007669"/>
    <property type="project" value="InterPro"/>
</dbReference>
<feature type="transmembrane region" description="Helical" evidence="12">
    <location>
        <begin position="20"/>
        <end position="38"/>
    </location>
</feature>
<comment type="caution">
    <text evidence="15">The sequence shown here is derived from an EMBL/GenBank/DDBJ whole genome shotgun (WGS) entry which is preliminary data.</text>
</comment>
<dbReference type="Gene3D" id="3.30.450.20">
    <property type="entry name" value="PAS domain"/>
    <property type="match status" value="1"/>
</dbReference>
<dbReference type="PANTHER" id="PTHR45453:SF1">
    <property type="entry name" value="PHOSPHATE REGULON SENSOR PROTEIN PHOR"/>
    <property type="match status" value="1"/>
</dbReference>
<evidence type="ECO:0000256" key="8">
    <source>
        <dbReference type="ARBA" id="ARBA00022777"/>
    </source>
</evidence>
<evidence type="ECO:0000256" key="3">
    <source>
        <dbReference type="ARBA" id="ARBA00012438"/>
    </source>
</evidence>
<dbReference type="Pfam" id="PF02518">
    <property type="entry name" value="HATPase_c"/>
    <property type="match status" value="1"/>
</dbReference>
<dbReference type="InterPro" id="IPR004358">
    <property type="entry name" value="Sig_transdc_His_kin-like_C"/>
</dbReference>
<dbReference type="Proteomes" id="UP000182002">
    <property type="component" value="Unassembled WGS sequence"/>
</dbReference>
<dbReference type="CDD" id="cd00082">
    <property type="entry name" value="HisKA"/>
    <property type="match status" value="1"/>
</dbReference>
<dbReference type="InterPro" id="IPR036890">
    <property type="entry name" value="HATPase_C_sf"/>
</dbReference>
<dbReference type="GO" id="GO:0005524">
    <property type="term" value="F:ATP binding"/>
    <property type="evidence" value="ECO:0007669"/>
    <property type="project" value="UniProtKB-KW"/>
</dbReference>
<evidence type="ECO:0000256" key="2">
    <source>
        <dbReference type="ARBA" id="ARBA00004236"/>
    </source>
</evidence>
<evidence type="ECO:0000256" key="6">
    <source>
        <dbReference type="ARBA" id="ARBA00022679"/>
    </source>
</evidence>
<dbReference type="PROSITE" id="PS50109">
    <property type="entry name" value="HIS_KIN"/>
    <property type="match status" value="1"/>
</dbReference>